<reference evidence="1" key="1">
    <citation type="journal article" date="2013" name="J. Plant Res.">
        <title>Effect of fungi and light on seed germination of three Opuntia species from semiarid lands of central Mexico.</title>
        <authorList>
            <person name="Delgado-Sanchez P."/>
            <person name="Jimenez-Bremont J.F."/>
            <person name="Guerrero-Gonzalez Mde L."/>
            <person name="Flores J."/>
        </authorList>
    </citation>
    <scope>NUCLEOTIDE SEQUENCE</scope>
    <source>
        <tissue evidence="1">Cladode</tissue>
    </source>
</reference>
<organism evidence="1">
    <name type="scientific">Opuntia streptacantha</name>
    <name type="common">Prickly pear cactus</name>
    <name type="synonym">Opuntia cardona</name>
    <dbReference type="NCBI Taxonomy" id="393608"/>
    <lineage>
        <taxon>Eukaryota</taxon>
        <taxon>Viridiplantae</taxon>
        <taxon>Streptophyta</taxon>
        <taxon>Embryophyta</taxon>
        <taxon>Tracheophyta</taxon>
        <taxon>Spermatophyta</taxon>
        <taxon>Magnoliopsida</taxon>
        <taxon>eudicotyledons</taxon>
        <taxon>Gunneridae</taxon>
        <taxon>Pentapetalae</taxon>
        <taxon>Caryophyllales</taxon>
        <taxon>Cactineae</taxon>
        <taxon>Cactaceae</taxon>
        <taxon>Opuntioideae</taxon>
        <taxon>Opuntia</taxon>
    </lineage>
</organism>
<sequence length="101" mass="11484">MVYPSVQQGQPYLDMVVTLAMGLGSLCKQLHEATYRTSSCLNMPEIPSQEKNKKLKTLGSSQKHKIDPKECGLNFSIMHRPWEVGHQKQPTIRLLGALHYY</sequence>
<accession>A0A7C9ALM1</accession>
<reference evidence="1" key="2">
    <citation type="submission" date="2020-07" db="EMBL/GenBank/DDBJ databases">
        <authorList>
            <person name="Vera ALvarez R."/>
            <person name="Arias-Moreno D.M."/>
            <person name="Jimenez-Jacinto V."/>
            <person name="Jimenez-Bremont J.F."/>
            <person name="Swaminathan K."/>
            <person name="Moose S.P."/>
            <person name="Guerrero-Gonzalez M.L."/>
            <person name="Marino-Ramirez L."/>
            <person name="Landsman D."/>
            <person name="Rodriguez-Kessler M."/>
            <person name="Delgado-Sanchez P."/>
        </authorList>
    </citation>
    <scope>NUCLEOTIDE SEQUENCE</scope>
    <source>
        <tissue evidence="1">Cladode</tissue>
    </source>
</reference>
<dbReference type="AlphaFoldDB" id="A0A7C9ALM1"/>
<name>A0A7C9ALM1_OPUST</name>
<protein>
    <submittedName>
        <fullName evidence="1">Uncharacterized protein</fullName>
    </submittedName>
</protein>
<evidence type="ECO:0000313" key="1">
    <source>
        <dbReference type="EMBL" id="MBA4671552.1"/>
    </source>
</evidence>
<proteinExistence type="predicted"/>
<dbReference type="EMBL" id="GISG01251249">
    <property type="protein sequence ID" value="MBA4671552.1"/>
    <property type="molecule type" value="Transcribed_RNA"/>
</dbReference>